<reference evidence="1 2" key="1">
    <citation type="submission" date="2022-11" db="EMBL/GenBank/DDBJ databases">
        <title>The characterization of three novel Bacteroidetes species and genomic analysis of their roles in tidal elemental geochemical cycles.</title>
        <authorList>
            <person name="Ma K."/>
        </authorList>
    </citation>
    <scope>NUCLEOTIDE SEQUENCE [LARGE SCALE GENOMIC DNA]</scope>
    <source>
        <strain evidence="1 2">M17</strain>
    </source>
</reference>
<dbReference type="PIRSF" id="PIRSF010372">
    <property type="entry name" value="PaiB"/>
    <property type="match status" value="1"/>
</dbReference>
<sequence>MKYPPKHYSESSMAMSLKVMRLFPLATVITSNTDSLPDVTLMPLLVDQISDRMVLLGHIDNNNPQTSALKGGEVKILFKGPDTYISPLNYVSENQLPTWNYAYVEIAGRAEFISDEECRNLLVRMADELDTRDWKLDYNDPRIDRLLPFIQGFKITITRIKNRFKLSQDKSPEDQEAVNQVMMEDTRMKNFVTDLKEIIP</sequence>
<dbReference type="PANTHER" id="PTHR35802">
    <property type="entry name" value="PROTEASE SYNTHASE AND SPORULATION PROTEIN PAI 2"/>
    <property type="match status" value="1"/>
</dbReference>
<dbReference type="Pfam" id="PF04299">
    <property type="entry name" value="FMN_bind_2"/>
    <property type="match status" value="1"/>
</dbReference>
<dbReference type="SUPFAM" id="SSF50475">
    <property type="entry name" value="FMN-binding split barrel"/>
    <property type="match status" value="1"/>
</dbReference>
<dbReference type="Proteomes" id="UP001209885">
    <property type="component" value="Unassembled WGS sequence"/>
</dbReference>
<dbReference type="Gene3D" id="2.30.110.10">
    <property type="entry name" value="Electron Transport, Fmn-binding Protein, Chain A"/>
    <property type="match status" value="1"/>
</dbReference>
<accession>A0ABT3RSV1</accession>
<gene>
    <name evidence="1" type="ORF">OO013_10105</name>
</gene>
<keyword evidence="2" id="KW-1185">Reference proteome</keyword>
<organism evidence="1 2">
    <name type="scientific">Mangrovivirga halotolerans</name>
    <dbReference type="NCBI Taxonomy" id="2993936"/>
    <lineage>
        <taxon>Bacteria</taxon>
        <taxon>Pseudomonadati</taxon>
        <taxon>Bacteroidota</taxon>
        <taxon>Cytophagia</taxon>
        <taxon>Cytophagales</taxon>
        <taxon>Mangrovivirgaceae</taxon>
        <taxon>Mangrovivirga</taxon>
    </lineage>
</organism>
<evidence type="ECO:0000313" key="1">
    <source>
        <dbReference type="EMBL" id="MCX2744220.1"/>
    </source>
</evidence>
<protein>
    <submittedName>
        <fullName evidence="1">FMN-binding negative transcriptional regulator</fullName>
    </submittedName>
</protein>
<dbReference type="EMBL" id="JAPFQN010000005">
    <property type="protein sequence ID" value="MCX2744220.1"/>
    <property type="molecule type" value="Genomic_DNA"/>
</dbReference>
<dbReference type="PANTHER" id="PTHR35802:SF1">
    <property type="entry name" value="PROTEASE SYNTHASE AND SPORULATION PROTEIN PAI 2"/>
    <property type="match status" value="1"/>
</dbReference>
<dbReference type="RefSeq" id="WP_266056685.1">
    <property type="nucleotide sequence ID" value="NZ_JAPFQN010000005.1"/>
</dbReference>
<proteinExistence type="predicted"/>
<dbReference type="InterPro" id="IPR007396">
    <property type="entry name" value="TR_PAI2-type"/>
</dbReference>
<dbReference type="InterPro" id="IPR012349">
    <property type="entry name" value="Split_barrel_FMN-bd"/>
</dbReference>
<comment type="caution">
    <text evidence="1">The sequence shown here is derived from an EMBL/GenBank/DDBJ whole genome shotgun (WGS) entry which is preliminary data.</text>
</comment>
<name>A0ABT3RSV1_9BACT</name>
<evidence type="ECO:0000313" key="2">
    <source>
        <dbReference type="Proteomes" id="UP001209885"/>
    </source>
</evidence>